<proteinExistence type="predicted"/>
<accession>A0A518BBF8</accession>
<reference evidence="1 2" key="1">
    <citation type="submission" date="2019-02" db="EMBL/GenBank/DDBJ databases">
        <title>Deep-cultivation of Planctomycetes and their phenomic and genomic characterization uncovers novel biology.</title>
        <authorList>
            <person name="Wiegand S."/>
            <person name="Jogler M."/>
            <person name="Boedeker C."/>
            <person name="Pinto D."/>
            <person name="Vollmers J."/>
            <person name="Rivas-Marin E."/>
            <person name="Kohn T."/>
            <person name="Peeters S.H."/>
            <person name="Heuer A."/>
            <person name="Rast P."/>
            <person name="Oberbeckmann S."/>
            <person name="Bunk B."/>
            <person name="Jeske O."/>
            <person name="Meyerdierks A."/>
            <person name="Storesund J.E."/>
            <person name="Kallscheuer N."/>
            <person name="Luecker S."/>
            <person name="Lage O.M."/>
            <person name="Pohl T."/>
            <person name="Merkel B.J."/>
            <person name="Hornburger P."/>
            <person name="Mueller R.-W."/>
            <person name="Bruemmer F."/>
            <person name="Labrenz M."/>
            <person name="Spormann A.M."/>
            <person name="Op den Camp H."/>
            <person name="Overmann J."/>
            <person name="Amann R."/>
            <person name="Jetten M.S.M."/>
            <person name="Mascher T."/>
            <person name="Medema M.H."/>
            <person name="Devos D.P."/>
            <person name="Kaster A.-K."/>
            <person name="Ovreas L."/>
            <person name="Rohde M."/>
            <person name="Galperin M.Y."/>
            <person name="Jogler C."/>
        </authorList>
    </citation>
    <scope>NUCLEOTIDE SEQUENCE [LARGE SCALE GENOMIC DNA]</scope>
    <source>
        <strain evidence="1 2">Pan216</strain>
    </source>
</reference>
<protein>
    <submittedName>
        <fullName evidence="1">Uncharacterized protein</fullName>
    </submittedName>
</protein>
<sequence length="202" mass="23091">MSPLGQRPLWLVRRPRRRSGLSASAAGAELSKEAVRLFEMQLWCWGLDIRAARDNLLLTYGLERQRPPSDECGSSFYRGRFDDLDVGLWGFGVVVALPTEGSLFVRRYHSPVRCSCSCELPDGVHSPDDIRGFKSPRASADLQRAHRLLHRLFAWIADYERWVRESLGKGYRTQCVTKWSRYRGEESTTIPEQWEALTCVSG</sequence>
<organism evidence="1 2">
    <name type="scientific">Kolteria novifilia</name>
    <dbReference type="NCBI Taxonomy" id="2527975"/>
    <lineage>
        <taxon>Bacteria</taxon>
        <taxon>Pseudomonadati</taxon>
        <taxon>Planctomycetota</taxon>
        <taxon>Planctomycetia</taxon>
        <taxon>Kolteriales</taxon>
        <taxon>Kolteriaceae</taxon>
        <taxon>Kolteria</taxon>
    </lineage>
</organism>
<name>A0A518BBF8_9BACT</name>
<dbReference type="EMBL" id="CP036279">
    <property type="protein sequence ID" value="QDU64299.1"/>
    <property type="molecule type" value="Genomic_DNA"/>
</dbReference>
<dbReference type="AlphaFoldDB" id="A0A518BBF8"/>
<dbReference type="Proteomes" id="UP000317093">
    <property type="component" value="Chromosome"/>
</dbReference>
<evidence type="ECO:0000313" key="1">
    <source>
        <dbReference type="EMBL" id="QDU64299.1"/>
    </source>
</evidence>
<keyword evidence="2" id="KW-1185">Reference proteome</keyword>
<evidence type="ECO:0000313" key="2">
    <source>
        <dbReference type="Proteomes" id="UP000317093"/>
    </source>
</evidence>
<dbReference type="RefSeq" id="WP_145262405.1">
    <property type="nucleotide sequence ID" value="NZ_CP036279.1"/>
</dbReference>
<dbReference type="OrthoDB" id="121648at2"/>
<dbReference type="KEGG" id="knv:Pan216_51880"/>
<gene>
    <name evidence="1" type="ORF">Pan216_51880</name>
</gene>